<evidence type="ECO:0000256" key="1">
    <source>
        <dbReference type="SAM" id="MobiDB-lite"/>
    </source>
</evidence>
<proteinExistence type="predicted"/>
<feature type="compositionally biased region" description="Pro residues" evidence="1">
    <location>
        <begin position="21"/>
        <end position="31"/>
    </location>
</feature>
<evidence type="ECO:0000313" key="3">
    <source>
        <dbReference type="Proteomes" id="UP001367676"/>
    </source>
</evidence>
<gene>
    <name evidence="2" type="ORF">V9T40_011721</name>
</gene>
<evidence type="ECO:0000313" key="2">
    <source>
        <dbReference type="EMBL" id="KAK7575435.1"/>
    </source>
</evidence>
<feature type="compositionally biased region" description="Basic residues" evidence="1">
    <location>
        <begin position="1"/>
        <end position="13"/>
    </location>
</feature>
<dbReference type="EMBL" id="JBBCAQ010000036">
    <property type="protein sequence ID" value="KAK7575435.1"/>
    <property type="molecule type" value="Genomic_DNA"/>
</dbReference>
<protein>
    <submittedName>
        <fullName evidence="2">Uncharacterized protein</fullName>
    </submittedName>
</protein>
<comment type="caution">
    <text evidence="2">The sequence shown here is derived from an EMBL/GenBank/DDBJ whole genome shotgun (WGS) entry which is preliminary data.</text>
</comment>
<organism evidence="2 3">
    <name type="scientific">Parthenolecanium corni</name>
    <dbReference type="NCBI Taxonomy" id="536013"/>
    <lineage>
        <taxon>Eukaryota</taxon>
        <taxon>Metazoa</taxon>
        <taxon>Ecdysozoa</taxon>
        <taxon>Arthropoda</taxon>
        <taxon>Hexapoda</taxon>
        <taxon>Insecta</taxon>
        <taxon>Pterygota</taxon>
        <taxon>Neoptera</taxon>
        <taxon>Paraneoptera</taxon>
        <taxon>Hemiptera</taxon>
        <taxon>Sternorrhyncha</taxon>
        <taxon>Coccoidea</taxon>
        <taxon>Coccidae</taxon>
        <taxon>Parthenolecanium</taxon>
    </lineage>
</organism>
<sequence length="236" mass="27236">MRRRKDRGFRGRYRVTGSGNPTPPRPAPPHPAIGLVSRWRVDRYVSRWCMRKPYTVMRRPESLWTKSTSKVTAVENKRAKRSAAQRSVPTPRISKYEYGLRINVSYDILLVLFFAKETAARYHLLHARTPPQHEPLVIRMQVYEYVDVLVLYRILYTYQYLPATVSYSATASTTAASGRRQAATRIVEDERWVGVGWGGGLRGLVAEAALRDTLVRCDAMRRDATRWECHINVVNR</sequence>
<dbReference type="Proteomes" id="UP001367676">
    <property type="component" value="Unassembled WGS sequence"/>
</dbReference>
<accession>A0AAN9T6K2</accession>
<dbReference type="AlphaFoldDB" id="A0AAN9T6K2"/>
<name>A0AAN9T6K2_9HEMI</name>
<reference evidence="2 3" key="1">
    <citation type="submission" date="2024-03" db="EMBL/GenBank/DDBJ databases">
        <title>Adaptation during the transition from Ophiocordyceps entomopathogen to insect associate is accompanied by gene loss and intensified selection.</title>
        <authorList>
            <person name="Ward C.M."/>
            <person name="Onetto C.A."/>
            <person name="Borneman A.R."/>
        </authorList>
    </citation>
    <scope>NUCLEOTIDE SEQUENCE [LARGE SCALE GENOMIC DNA]</scope>
    <source>
        <strain evidence="2">AWRI1</strain>
        <tissue evidence="2">Single Adult Female</tissue>
    </source>
</reference>
<feature type="region of interest" description="Disordered" evidence="1">
    <location>
        <begin position="1"/>
        <end position="31"/>
    </location>
</feature>
<keyword evidence="3" id="KW-1185">Reference proteome</keyword>